<dbReference type="InterPro" id="IPR036390">
    <property type="entry name" value="WH_DNA-bd_sf"/>
</dbReference>
<evidence type="ECO:0000313" key="5">
    <source>
        <dbReference type="EMBL" id="UWP59311.1"/>
    </source>
</evidence>
<dbReference type="SUPFAM" id="SSF46785">
    <property type="entry name" value="Winged helix' DNA-binding domain"/>
    <property type="match status" value="1"/>
</dbReference>
<dbReference type="Proteomes" id="UP001060164">
    <property type="component" value="Chromosome"/>
</dbReference>
<reference evidence="5" key="1">
    <citation type="journal article" date="2022" name="Cell">
        <title>Design, construction, and in vivo augmentation of a complex gut microbiome.</title>
        <authorList>
            <person name="Cheng A.G."/>
            <person name="Ho P.Y."/>
            <person name="Aranda-Diaz A."/>
            <person name="Jain S."/>
            <person name="Yu F.B."/>
            <person name="Meng X."/>
            <person name="Wang M."/>
            <person name="Iakiviak M."/>
            <person name="Nagashima K."/>
            <person name="Zhao A."/>
            <person name="Murugkar P."/>
            <person name="Patil A."/>
            <person name="Atabakhsh K."/>
            <person name="Weakley A."/>
            <person name="Yan J."/>
            <person name="Brumbaugh A.R."/>
            <person name="Higginbottom S."/>
            <person name="Dimas A."/>
            <person name="Shiver A.L."/>
            <person name="Deutschbauer A."/>
            <person name="Neff N."/>
            <person name="Sonnenburg J.L."/>
            <person name="Huang K.C."/>
            <person name="Fischbach M.A."/>
        </authorList>
    </citation>
    <scope>NUCLEOTIDE SEQUENCE</scope>
    <source>
        <strain evidence="5">DSM 19829</strain>
    </source>
</reference>
<dbReference type="InterPro" id="IPR000524">
    <property type="entry name" value="Tscrpt_reg_HTH_GntR"/>
</dbReference>
<keyword evidence="3" id="KW-0804">Transcription</keyword>
<evidence type="ECO:0000313" key="6">
    <source>
        <dbReference type="Proteomes" id="UP001060164"/>
    </source>
</evidence>
<dbReference type="Gene3D" id="1.10.10.10">
    <property type="entry name" value="Winged helix-like DNA-binding domain superfamily/Winged helix DNA-binding domain"/>
    <property type="match status" value="1"/>
</dbReference>
<dbReference type="PROSITE" id="PS50949">
    <property type="entry name" value="HTH_GNTR"/>
    <property type="match status" value="1"/>
</dbReference>
<dbReference type="InterPro" id="IPR036388">
    <property type="entry name" value="WH-like_DNA-bd_sf"/>
</dbReference>
<dbReference type="Pfam" id="PF00392">
    <property type="entry name" value="GntR"/>
    <property type="match status" value="1"/>
</dbReference>
<protein>
    <submittedName>
        <fullName evidence="5">GntR family transcriptional regulator</fullName>
    </submittedName>
</protein>
<dbReference type="PANTHER" id="PTHR38445">
    <property type="entry name" value="HTH-TYPE TRANSCRIPTIONAL REPRESSOR YTRA"/>
    <property type="match status" value="1"/>
</dbReference>
<keyword evidence="1" id="KW-0805">Transcription regulation</keyword>
<evidence type="ECO:0000256" key="3">
    <source>
        <dbReference type="ARBA" id="ARBA00023163"/>
    </source>
</evidence>
<evidence type="ECO:0000256" key="2">
    <source>
        <dbReference type="ARBA" id="ARBA00023125"/>
    </source>
</evidence>
<evidence type="ECO:0000256" key="1">
    <source>
        <dbReference type="ARBA" id="ARBA00023015"/>
    </source>
</evidence>
<proteinExistence type="predicted"/>
<organism evidence="5 6">
    <name type="scientific">Ruminococcus gauvreauii</name>
    <dbReference type="NCBI Taxonomy" id="438033"/>
    <lineage>
        <taxon>Bacteria</taxon>
        <taxon>Bacillati</taxon>
        <taxon>Bacillota</taxon>
        <taxon>Clostridia</taxon>
        <taxon>Eubacteriales</taxon>
        <taxon>Oscillospiraceae</taxon>
        <taxon>Ruminococcus</taxon>
    </lineage>
</organism>
<dbReference type="EMBL" id="CP102290">
    <property type="protein sequence ID" value="UWP59311.1"/>
    <property type="molecule type" value="Genomic_DNA"/>
</dbReference>
<keyword evidence="6" id="KW-1185">Reference proteome</keyword>
<feature type="domain" description="HTH gntR-type" evidence="4">
    <location>
        <begin position="11"/>
        <end position="79"/>
    </location>
</feature>
<sequence>MNIIISNSSGKPIYEQITSQMKGMILAGELKPHDALPSMRLLAKELRISVITTKRAYEDLEKDGFIYSVVGKGSFVADTNHELMREEQLKIIEDHLNAAIGQAHQAAVSKEELVDMLTMLYEEV</sequence>
<dbReference type="PANTHER" id="PTHR38445:SF7">
    <property type="entry name" value="GNTR-FAMILY TRANSCRIPTIONAL REGULATOR"/>
    <property type="match status" value="1"/>
</dbReference>
<evidence type="ECO:0000259" key="4">
    <source>
        <dbReference type="PROSITE" id="PS50949"/>
    </source>
</evidence>
<keyword evidence="2" id="KW-0238">DNA-binding</keyword>
<dbReference type="RefSeq" id="WP_028527935.1">
    <property type="nucleotide sequence ID" value="NZ_CABLBR010000006.1"/>
</dbReference>
<dbReference type="CDD" id="cd07377">
    <property type="entry name" value="WHTH_GntR"/>
    <property type="match status" value="1"/>
</dbReference>
<dbReference type="SMART" id="SM00345">
    <property type="entry name" value="HTH_GNTR"/>
    <property type="match status" value="1"/>
</dbReference>
<accession>A0ABY5VGM5</accession>
<gene>
    <name evidence="5" type="ORF">NQ502_18435</name>
</gene>
<name>A0ABY5VGM5_9FIRM</name>